<proteinExistence type="inferred from homology"/>
<accession>A0A139BQY1</accession>
<reference evidence="3 4" key="2">
    <citation type="submission" date="2016-03" db="EMBL/GenBank/DDBJ databases">
        <title>New uncultured bacterium of the family Gallionellaceae from acid mine drainage: description and reconstruction of genome based on metagenomic analysis of microbial community.</title>
        <authorList>
            <person name="Kadnikov V."/>
            <person name="Ivasenko D."/>
            <person name="Beletsky A."/>
            <person name="Mardanov A."/>
            <person name="Danilova E."/>
            <person name="Pimenov N."/>
            <person name="Karnachuk O."/>
            <person name="Ravin N."/>
        </authorList>
    </citation>
    <scope>NUCLEOTIDE SEQUENCE [LARGE SCALE GENOMIC DNA]</scope>
    <source>
        <strain evidence="3">ShG14-8</strain>
    </source>
</reference>
<evidence type="ECO:0000313" key="4">
    <source>
        <dbReference type="Proteomes" id="UP000070578"/>
    </source>
</evidence>
<evidence type="ECO:0000256" key="2">
    <source>
        <dbReference type="ARBA" id="ARBA00022729"/>
    </source>
</evidence>
<comment type="caution">
    <text evidence="3">The sequence shown here is derived from an EMBL/GenBank/DDBJ whole genome shotgun (WGS) entry which is preliminary data.</text>
</comment>
<dbReference type="InterPro" id="IPR021884">
    <property type="entry name" value="Ice-bd_prot"/>
</dbReference>
<name>A0A139BQY1_9PROT</name>
<comment type="similarity">
    <text evidence="1">Belongs to the ice-binding protein family.</text>
</comment>
<evidence type="ECO:0000313" key="3">
    <source>
        <dbReference type="EMBL" id="KXS31203.1"/>
    </source>
</evidence>
<dbReference type="Proteomes" id="UP000070578">
    <property type="component" value="Unassembled WGS sequence"/>
</dbReference>
<sequence>MQHYLDLAKCRSIAPMFFGIRFKKEKKMNKLNSSKNPLVWIPALLLTAIIAGCGGGAILGGPAGAPAGGGGVGAGVSNLPGINASMLGTAATYGMAATAGVTNTNTTPLTTINGDVILTPTATCNAAPAPGGAGSAGFGTCGATTPTSVPILNGTVTITGTTATTVKNDMNTGFLDITPPAGPPAAGSLGGATNIPAGTTLGGATGSALVLGTNLFYPGVYQSLTSILITGDLTLDAQGNSNAVFVFQSSSTTGTADGSAPPGPHSRILLVNGAKASNVWWQAASDATLGLYSEFQGNILAARDVTMKTGATSCGRLFAGAWVGVAGGTGLFVFDANVVSVPGQPFAPPAGYSTTCQ</sequence>
<organism evidence="3 4">
    <name type="scientific">Candidatus Gallionella acididurans</name>
    <dbReference type="NCBI Taxonomy" id="1796491"/>
    <lineage>
        <taxon>Bacteria</taxon>
        <taxon>Pseudomonadati</taxon>
        <taxon>Pseudomonadota</taxon>
        <taxon>Betaproteobacteria</taxon>
        <taxon>Nitrosomonadales</taxon>
        <taxon>Gallionellaceae</taxon>
        <taxon>Gallionella</taxon>
    </lineage>
</organism>
<dbReference type="Pfam" id="PF11999">
    <property type="entry name" value="Ice_binding"/>
    <property type="match status" value="1"/>
</dbReference>
<protein>
    <submittedName>
        <fullName evidence="3">Uncharacterized protein</fullName>
    </submittedName>
</protein>
<reference evidence="3 4" key="1">
    <citation type="submission" date="2016-02" db="EMBL/GenBank/DDBJ databases">
        <authorList>
            <person name="Wen L."/>
            <person name="He K."/>
            <person name="Yang H."/>
        </authorList>
    </citation>
    <scope>NUCLEOTIDE SEQUENCE [LARGE SCALE GENOMIC DNA]</scope>
    <source>
        <strain evidence="3">ShG14-8</strain>
    </source>
</reference>
<gene>
    <name evidence="3" type="ORF">AWT59_2664</name>
</gene>
<evidence type="ECO:0000256" key="1">
    <source>
        <dbReference type="ARBA" id="ARBA00005445"/>
    </source>
</evidence>
<dbReference type="PATRIC" id="fig|1796491.3.peg.2906"/>
<dbReference type="AlphaFoldDB" id="A0A139BQY1"/>
<dbReference type="EMBL" id="LSLI01000091">
    <property type="protein sequence ID" value="KXS31203.1"/>
    <property type="molecule type" value="Genomic_DNA"/>
</dbReference>
<keyword evidence="2" id="KW-0732">Signal</keyword>